<dbReference type="Pfam" id="PF01230">
    <property type="entry name" value="HIT"/>
    <property type="match status" value="1"/>
</dbReference>
<evidence type="ECO:0000313" key="6">
    <source>
        <dbReference type="Proteomes" id="UP000273119"/>
    </source>
</evidence>
<dbReference type="PROSITE" id="PS51084">
    <property type="entry name" value="HIT_2"/>
    <property type="match status" value="1"/>
</dbReference>
<evidence type="ECO:0000313" key="5">
    <source>
        <dbReference type="EMBL" id="RKW71821.1"/>
    </source>
</evidence>
<protein>
    <submittedName>
        <fullName evidence="5">HIT family protein</fullName>
    </submittedName>
</protein>
<accession>A0A496PMR2</accession>
<name>A0A496PMR2_9MICC</name>
<feature type="active site" description="Tele-AMP-histidine intermediate" evidence="1">
    <location>
        <position position="93"/>
    </location>
</feature>
<dbReference type="InterPro" id="IPR011146">
    <property type="entry name" value="HIT-like"/>
</dbReference>
<dbReference type="PANTHER" id="PTHR46648">
    <property type="entry name" value="HIT FAMILY PROTEIN 1"/>
    <property type="match status" value="1"/>
</dbReference>
<evidence type="ECO:0000259" key="4">
    <source>
        <dbReference type="PROSITE" id="PS51084"/>
    </source>
</evidence>
<gene>
    <name evidence="5" type="ORF">DWQ67_03045</name>
</gene>
<dbReference type="AlphaFoldDB" id="A0A496PMR2"/>
<dbReference type="PANTHER" id="PTHR46648:SF1">
    <property type="entry name" value="ADENOSINE 5'-MONOPHOSPHORAMIDASE HNT1"/>
    <property type="match status" value="1"/>
</dbReference>
<keyword evidence="6" id="KW-1185">Reference proteome</keyword>
<evidence type="ECO:0000256" key="2">
    <source>
        <dbReference type="PIRSR" id="PIRSR601310-3"/>
    </source>
</evidence>
<dbReference type="Proteomes" id="UP000273119">
    <property type="component" value="Unassembled WGS sequence"/>
</dbReference>
<organism evidence="5 6">
    <name type="scientific">Galactobacter caseinivorans</name>
    <dbReference type="NCBI Taxonomy" id="2676123"/>
    <lineage>
        <taxon>Bacteria</taxon>
        <taxon>Bacillati</taxon>
        <taxon>Actinomycetota</taxon>
        <taxon>Actinomycetes</taxon>
        <taxon>Micrococcales</taxon>
        <taxon>Micrococcaceae</taxon>
        <taxon>Galactobacter</taxon>
    </lineage>
</organism>
<dbReference type="EMBL" id="QQXL01000001">
    <property type="protein sequence ID" value="RKW71821.1"/>
    <property type="molecule type" value="Genomic_DNA"/>
</dbReference>
<dbReference type="PRINTS" id="PR00332">
    <property type="entry name" value="HISTRIAD"/>
</dbReference>
<evidence type="ECO:0000256" key="1">
    <source>
        <dbReference type="PIRSR" id="PIRSR601310-1"/>
    </source>
</evidence>
<reference evidence="5 6" key="1">
    <citation type="submission" date="2018-07" db="EMBL/GenBank/DDBJ databases">
        <title>Arthrobacter sp. nov., isolated from raw cow's milk with high bacterial count.</title>
        <authorList>
            <person name="Hahne J."/>
            <person name="Isele D."/>
            <person name="Lipski A."/>
        </authorList>
    </citation>
    <scope>NUCLEOTIDE SEQUENCE [LARGE SCALE GENOMIC DNA]</scope>
    <source>
        <strain evidence="5 6">JZ R-183</strain>
    </source>
</reference>
<dbReference type="InterPro" id="IPR001310">
    <property type="entry name" value="Histidine_triad_HIT"/>
</dbReference>
<proteinExistence type="predicted"/>
<dbReference type="RefSeq" id="WP_121484084.1">
    <property type="nucleotide sequence ID" value="NZ_QQXL01000001.1"/>
</dbReference>
<dbReference type="GO" id="GO:0003824">
    <property type="term" value="F:catalytic activity"/>
    <property type="evidence" value="ECO:0007669"/>
    <property type="project" value="InterPro"/>
</dbReference>
<feature type="domain" description="HIT" evidence="4">
    <location>
        <begin position="4"/>
        <end position="107"/>
    </location>
</feature>
<evidence type="ECO:0000256" key="3">
    <source>
        <dbReference type="PROSITE-ProRule" id="PRU00464"/>
    </source>
</evidence>
<dbReference type="Gene3D" id="3.30.428.10">
    <property type="entry name" value="HIT-like"/>
    <property type="match status" value="1"/>
</dbReference>
<comment type="caution">
    <text evidence="5">The sequence shown here is derived from an EMBL/GenBank/DDBJ whole genome shotgun (WGS) entry which is preliminary data.</text>
</comment>
<feature type="short sequence motif" description="Histidine triad motif" evidence="2 3">
    <location>
        <begin position="91"/>
        <end position="95"/>
    </location>
</feature>
<dbReference type="InterPro" id="IPR036265">
    <property type="entry name" value="HIT-like_sf"/>
</dbReference>
<dbReference type="GO" id="GO:0009117">
    <property type="term" value="P:nucleotide metabolic process"/>
    <property type="evidence" value="ECO:0007669"/>
    <property type="project" value="TreeGrafter"/>
</dbReference>
<dbReference type="SUPFAM" id="SSF54197">
    <property type="entry name" value="HIT-like"/>
    <property type="match status" value="1"/>
</dbReference>
<sequence>MPTLFTHIINGDVPGRFVWKDEHCVAFLSIGPLAAGHTLVVPRQEVDRWTDAPTDLLVHLTEVAQVIGKAQVAAFGSARAGLEIAGFEVPHLHLHVWPTNSMADFDLSKARTDVPAEEFDAALHTLRAALVAQGHGAYVPEA</sequence>